<accession>A0A564YNZ9</accession>
<organism evidence="1 2">
    <name type="scientific">Hymenolepis diminuta</name>
    <name type="common">Rat tapeworm</name>
    <dbReference type="NCBI Taxonomy" id="6216"/>
    <lineage>
        <taxon>Eukaryota</taxon>
        <taxon>Metazoa</taxon>
        <taxon>Spiralia</taxon>
        <taxon>Lophotrochozoa</taxon>
        <taxon>Platyhelminthes</taxon>
        <taxon>Cestoda</taxon>
        <taxon>Eucestoda</taxon>
        <taxon>Cyclophyllidea</taxon>
        <taxon>Hymenolepididae</taxon>
        <taxon>Hymenolepis</taxon>
    </lineage>
</organism>
<gene>
    <name evidence="1" type="ORF">WMSIL1_LOCUS8184</name>
</gene>
<keyword evidence="2" id="KW-1185">Reference proteome</keyword>
<name>A0A564YNZ9_HYMDI</name>
<reference evidence="1 2" key="1">
    <citation type="submission" date="2019-07" db="EMBL/GenBank/DDBJ databases">
        <authorList>
            <person name="Jastrzebski P J."/>
            <person name="Paukszto L."/>
            <person name="Jastrzebski P J."/>
        </authorList>
    </citation>
    <scope>NUCLEOTIDE SEQUENCE [LARGE SCALE GENOMIC DNA]</scope>
    <source>
        <strain evidence="1 2">WMS-il1</strain>
    </source>
</reference>
<evidence type="ECO:0000313" key="1">
    <source>
        <dbReference type="EMBL" id="VUZ48926.1"/>
    </source>
</evidence>
<dbReference type="EMBL" id="CABIJS010000321">
    <property type="protein sequence ID" value="VUZ48926.1"/>
    <property type="molecule type" value="Genomic_DNA"/>
</dbReference>
<evidence type="ECO:0000313" key="2">
    <source>
        <dbReference type="Proteomes" id="UP000321570"/>
    </source>
</evidence>
<protein>
    <submittedName>
        <fullName evidence="1">Uncharacterized protein</fullName>
    </submittedName>
</protein>
<dbReference type="AlphaFoldDB" id="A0A564YNZ9"/>
<dbReference type="Proteomes" id="UP000321570">
    <property type="component" value="Unassembled WGS sequence"/>
</dbReference>
<sequence length="63" mass="6921">MHLEVGSAIIASNHNGWAFIDLIEVAARLAKLGDKMFAKGSTFVNGHPTTDLRHERDLLCLFA</sequence>
<proteinExistence type="predicted"/>